<feature type="domain" description="PDZ" evidence="2">
    <location>
        <begin position="59"/>
        <end position="141"/>
    </location>
</feature>
<keyword evidence="4" id="KW-1185">Reference proteome</keyword>
<gene>
    <name evidence="3" type="ORF">SCF082_LOCUS16093</name>
</gene>
<dbReference type="EMBL" id="CAXAMM010010336">
    <property type="protein sequence ID" value="CAK9023155.1"/>
    <property type="molecule type" value="Genomic_DNA"/>
</dbReference>
<feature type="region of interest" description="Disordered" evidence="1">
    <location>
        <begin position="1"/>
        <end position="27"/>
    </location>
</feature>
<accession>A0ABP0K8Q2</accession>
<evidence type="ECO:0000256" key="1">
    <source>
        <dbReference type="SAM" id="MobiDB-lite"/>
    </source>
</evidence>
<organism evidence="3 4">
    <name type="scientific">Durusdinium trenchii</name>
    <dbReference type="NCBI Taxonomy" id="1381693"/>
    <lineage>
        <taxon>Eukaryota</taxon>
        <taxon>Sar</taxon>
        <taxon>Alveolata</taxon>
        <taxon>Dinophyceae</taxon>
        <taxon>Suessiales</taxon>
        <taxon>Symbiodiniaceae</taxon>
        <taxon>Durusdinium</taxon>
    </lineage>
</organism>
<dbReference type="PROSITE" id="PS50106">
    <property type="entry name" value="PDZ"/>
    <property type="match status" value="1"/>
</dbReference>
<comment type="caution">
    <text evidence="3">The sequence shown here is derived from an EMBL/GenBank/DDBJ whole genome shotgun (WGS) entry which is preliminary data.</text>
</comment>
<reference evidence="3 4" key="1">
    <citation type="submission" date="2024-02" db="EMBL/GenBank/DDBJ databases">
        <authorList>
            <person name="Chen Y."/>
            <person name="Shah S."/>
            <person name="Dougan E. K."/>
            <person name="Thang M."/>
            <person name="Chan C."/>
        </authorList>
    </citation>
    <scope>NUCLEOTIDE SEQUENCE [LARGE SCALE GENOMIC DNA]</scope>
</reference>
<evidence type="ECO:0000313" key="3">
    <source>
        <dbReference type="EMBL" id="CAK9023155.1"/>
    </source>
</evidence>
<evidence type="ECO:0000259" key="2">
    <source>
        <dbReference type="PROSITE" id="PS50106"/>
    </source>
</evidence>
<dbReference type="Proteomes" id="UP001642464">
    <property type="component" value="Unassembled WGS sequence"/>
</dbReference>
<dbReference type="InterPro" id="IPR001478">
    <property type="entry name" value="PDZ"/>
</dbReference>
<proteinExistence type="predicted"/>
<protein>
    <recommendedName>
        <fullName evidence="2">PDZ domain-containing protein</fullName>
    </recommendedName>
</protein>
<name>A0ABP0K8Q2_9DINO</name>
<sequence length="141" mass="15378">MGAKCCAGEEAQDSPDGSVTESRPKPRAFQEEIIQQQDDAKEGLSIPAISRKGEPIEFEIKLTKTYGKSRLGVDVDLTDGFGLVVDQVTEGLIRDWNQVHPEQAVIKGDRIVAVNGVRGNSNEITEVCKSQAVLELVIQRS</sequence>
<evidence type="ECO:0000313" key="4">
    <source>
        <dbReference type="Proteomes" id="UP001642464"/>
    </source>
</evidence>